<dbReference type="InterPro" id="IPR025436">
    <property type="entry name" value="DUF4179"/>
</dbReference>
<keyword evidence="4" id="KW-1185">Reference proteome</keyword>
<dbReference type="RefSeq" id="WP_160196061.1">
    <property type="nucleotide sequence ID" value="NZ_QXXA01000003.1"/>
</dbReference>
<sequence length="432" mass="49528">MNNIEKMLKNKKKELDKINAPDNLEYRLTKALEDKQIPKRNKSKLIRIIAASLVFLLIGYNFDALAFYGKKILGYDNVMNGAIKDLNEQGKGQIINKSYTFENDVSVKLDAIMIDDSQLLAFYTIKDPSGNAQDMIPQLSLKGLINEYSPEGGQGKSNDEGTMIKYIQSFETPYFFERTLDFKIHLFNENINEEGEISFKIDRDKAMGNTLKSSINKTIKIDREDIHFDSILASPTRTIIKGSIQNIFELAKDTISNERLRPDRIEIKLYANDEELQSQGGGSSTDLKGITFHKEYDPLPKDLKSLKLELVSFSGDNDVNEIIDINKEIKNKDFKIYNQNVLINNIEEKKGKTLITITTEEDVVISELYLLANEKKIELNRTTDGKHKKLKDGKILYTRTLEFEGVGENYKLDIRRMTYSKEYNKVIDIPID</sequence>
<gene>
    <name evidence="3" type="ORF">D3Z33_01645</name>
</gene>
<dbReference type="OrthoDB" id="2961302at2"/>
<organism evidence="3 4">
    <name type="scientific">Senegalia massiliensis</name>
    <dbReference type="NCBI Taxonomy" id="1720316"/>
    <lineage>
        <taxon>Bacteria</taxon>
        <taxon>Bacillati</taxon>
        <taxon>Bacillota</taxon>
        <taxon>Clostridia</taxon>
        <taxon>Eubacteriales</taxon>
        <taxon>Clostridiaceae</taxon>
        <taxon>Senegalia</taxon>
    </lineage>
</organism>
<keyword evidence="1" id="KW-1133">Transmembrane helix</keyword>
<evidence type="ECO:0000256" key="1">
    <source>
        <dbReference type="SAM" id="Phobius"/>
    </source>
</evidence>
<dbReference type="Pfam" id="PF13786">
    <property type="entry name" value="DUF4179"/>
    <property type="match status" value="1"/>
</dbReference>
<evidence type="ECO:0000313" key="4">
    <source>
        <dbReference type="Proteomes" id="UP000467132"/>
    </source>
</evidence>
<feature type="domain" description="DUF4179" evidence="2">
    <location>
        <begin position="39"/>
        <end position="127"/>
    </location>
</feature>
<dbReference type="Proteomes" id="UP000467132">
    <property type="component" value="Unassembled WGS sequence"/>
</dbReference>
<keyword evidence="1" id="KW-0812">Transmembrane</keyword>
<name>A0A845QU46_9CLOT</name>
<dbReference type="AlphaFoldDB" id="A0A845QU46"/>
<feature type="transmembrane region" description="Helical" evidence="1">
    <location>
        <begin position="45"/>
        <end position="62"/>
    </location>
</feature>
<protein>
    <submittedName>
        <fullName evidence="3">DUF4179 domain-containing protein</fullName>
    </submittedName>
</protein>
<evidence type="ECO:0000259" key="2">
    <source>
        <dbReference type="Pfam" id="PF13786"/>
    </source>
</evidence>
<evidence type="ECO:0000313" key="3">
    <source>
        <dbReference type="EMBL" id="NBI05554.1"/>
    </source>
</evidence>
<reference evidence="3 4" key="1">
    <citation type="submission" date="2018-08" db="EMBL/GenBank/DDBJ databases">
        <title>Murine metabolic-syndrome-specific gut microbial biobank.</title>
        <authorList>
            <person name="Liu C."/>
        </authorList>
    </citation>
    <scope>NUCLEOTIDE SEQUENCE [LARGE SCALE GENOMIC DNA]</scope>
    <source>
        <strain evidence="3 4">583</strain>
    </source>
</reference>
<accession>A0A845QU46</accession>
<dbReference type="EMBL" id="QXXA01000003">
    <property type="protein sequence ID" value="NBI05554.1"/>
    <property type="molecule type" value="Genomic_DNA"/>
</dbReference>
<comment type="caution">
    <text evidence="3">The sequence shown here is derived from an EMBL/GenBank/DDBJ whole genome shotgun (WGS) entry which is preliminary data.</text>
</comment>
<keyword evidence="1" id="KW-0472">Membrane</keyword>
<proteinExistence type="predicted"/>